<dbReference type="VEuPathDB" id="TriTrypDB:TvY486_0043270"/>
<feature type="compositionally biased region" description="Polar residues" evidence="1">
    <location>
        <begin position="1"/>
        <end position="22"/>
    </location>
</feature>
<sequence length="132" mass="14371">MKTRGASAQRSQPNTQPPQQCSGMLHHAAATDEQQQLHGAPLTTNVGFRGTQGLQHKVSGTSFKPEEKIRTCEGVLEYLMATPAEQLFAAFRGMFPVPSKPGFCCKTHWARAVGGMGLTEGLNRPGRCVYNR</sequence>
<dbReference type="EMBL" id="CAEX01007673">
    <property type="protein sequence ID" value="CCD21425.1"/>
    <property type="molecule type" value="Genomic_DNA"/>
</dbReference>
<name>F9WV24_TRYVY</name>
<evidence type="ECO:0000313" key="2">
    <source>
        <dbReference type="EMBL" id="CCD21425.1"/>
    </source>
</evidence>
<evidence type="ECO:0000313" key="3">
    <source>
        <dbReference type="Proteomes" id="UP000009027"/>
    </source>
</evidence>
<gene>
    <name evidence="2" type="ORF">TvY486_0043270</name>
</gene>
<feature type="region of interest" description="Disordered" evidence="1">
    <location>
        <begin position="1"/>
        <end position="23"/>
    </location>
</feature>
<protein>
    <submittedName>
        <fullName evidence="2">Uncharacterized protein</fullName>
    </submittedName>
</protein>
<proteinExistence type="predicted"/>
<keyword evidence="3" id="KW-1185">Reference proteome</keyword>
<reference evidence="2 3" key="1">
    <citation type="journal article" date="2012" name="Proc. Natl. Acad. Sci. U.S.A.">
        <title>Antigenic diversity is generated by distinct evolutionary mechanisms in African trypanosome species.</title>
        <authorList>
            <person name="Jackson A.P."/>
            <person name="Berry A."/>
            <person name="Aslett M."/>
            <person name="Allison H.C."/>
            <person name="Burton P."/>
            <person name="Vavrova-Anderson J."/>
            <person name="Brown R."/>
            <person name="Browne H."/>
            <person name="Corton N."/>
            <person name="Hauser H."/>
            <person name="Gamble J."/>
            <person name="Gilderthorp R."/>
            <person name="Marcello L."/>
            <person name="McQuillan J."/>
            <person name="Otto T.D."/>
            <person name="Quail M.A."/>
            <person name="Sanders M.J."/>
            <person name="van Tonder A."/>
            <person name="Ginger M.L."/>
            <person name="Field M.C."/>
            <person name="Barry J.D."/>
            <person name="Hertz-Fowler C."/>
            <person name="Berriman M."/>
        </authorList>
    </citation>
    <scope>NUCLEOTIDE SEQUENCE</scope>
    <source>
        <strain evidence="2 3">Y486</strain>
    </source>
</reference>
<dbReference type="Proteomes" id="UP000009027">
    <property type="component" value="Unassembled WGS sequence"/>
</dbReference>
<evidence type="ECO:0000256" key="1">
    <source>
        <dbReference type="SAM" id="MobiDB-lite"/>
    </source>
</evidence>
<organism evidence="2 3">
    <name type="scientific">Trypanosoma vivax (strain Y486)</name>
    <dbReference type="NCBI Taxonomy" id="1055687"/>
    <lineage>
        <taxon>Eukaryota</taxon>
        <taxon>Discoba</taxon>
        <taxon>Euglenozoa</taxon>
        <taxon>Kinetoplastea</taxon>
        <taxon>Metakinetoplastina</taxon>
        <taxon>Trypanosomatida</taxon>
        <taxon>Trypanosomatidae</taxon>
        <taxon>Trypanosoma</taxon>
        <taxon>Duttonella</taxon>
    </lineage>
</organism>
<dbReference type="AlphaFoldDB" id="F9WV24"/>
<accession>F9WV24</accession>